<dbReference type="Proteomes" id="UP001264335">
    <property type="component" value="Unassembled WGS sequence"/>
</dbReference>
<evidence type="ECO:0000313" key="6">
    <source>
        <dbReference type="Proteomes" id="UP001260773"/>
    </source>
</evidence>
<dbReference type="RefSeq" id="WP_016178551.1">
    <property type="nucleotide sequence ID" value="NZ_CAAKOH010000073.1"/>
</dbReference>
<dbReference type="InterPro" id="IPR037523">
    <property type="entry name" value="VOC_core"/>
</dbReference>
<dbReference type="Proteomes" id="UP001260773">
    <property type="component" value="Unassembled WGS sequence"/>
</dbReference>
<feature type="domain" description="VOC" evidence="1">
    <location>
        <begin position="1"/>
        <end position="121"/>
    </location>
</feature>
<dbReference type="InterPro" id="IPR025870">
    <property type="entry name" value="Glyoxalase-like_dom"/>
</dbReference>
<protein>
    <submittedName>
        <fullName evidence="2">Glyoxalase</fullName>
    </submittedName>
</protein>
<sequence length="157" mass="18050">MDYQGTLIAVKDIEKAKDFYLSVFGLKVMVDAGVHVQLTGGVSLQTTGSWADFIYKKESDIILENNASELYFESDDIDVFLDLLEKREDIVYLHPVIEHSWGQRAVRFYDLDKHIIEVAEKISMVVKRFIDSGLTIEETAERTDVEPQYIKDILDKL</sequence>
<dbReference type="EMBL" id="JARPWY010000078">
    <property type="protein sequence ID" value="MDT2516356.1"/>
    <property type="molecule type" value="Genomic_DNA"/>
</dbReference>
<dbReference type="AlphaFoldDB" id="A0A2N8PSB7"/>
<evidence type="ECO:0000259" key="1">
    <source>
        <dbReference type="PROSITE" id="PS51819"/>
    </source>
</evidence>
<reference evidence="2 7" key="2">
    <citation type="submission" date="2023-03" db="EMBL/GenBank/DDBJ databases">
        <authorList>
            <person name="Shen W."/>
            <person name="Cai J."/>
        </authorList>
    </citation>
    <scope>NUCLEOTIDE SEQUENCE</scope>
    <source>
        <strain evidence="2">P33-2</strain>
        <strain evidence="3 7">Y2</strain>
    </source>
</reference>
<dbReference type="PROSITE" id="PS51819">
    <property type="entry name" value="VOC"/>
    <property type="match status" value="1"/>
</dbReference>
<evidence type="ECO:0000313" key="4">
    <source>
        <dbReference type="EMBL" id="RVU93101.1"/>
    </source>
</evidence>
<organism evidence="2 6">
    <name type="scientific">Enterococcus avium</name>
    <name type="common">Streptococcus avium</name>
    <dbReference type="NCBI Taxonomy" id="33945"/>
    <lineage>
        <taxon>Bacteria</taxon>
        <taxon>Bacillati</taxon>
        <taxon>Bacillota</taxon>
        <taxon>Bacilli</taxon>
        <taxon>Lactobacillales</taxon>
        <taxon>Enterococcaceae</taxon>
        <taxon>Enterococcus</taxon>
    </lineage>
</organism>
<evidence type="ECO:0000313" key="2">
    <source>
        <dbReference type="EMBL" id="MDT2403949.1"/>
    </source>
</evidence>
<dbReference type="EMBL" id="RYZS01000002">
    <property type="protein sequence ID" value="RVU93101.1"/>
    <property type="molecule type" value="Genomic_DNA"/>
</dbReference>
<evidence type="ECO:0000313" key="3">
    <source>
        <dbReference type="EMBL" id="MDT2516356.1"/>
    </source>
</evidence>
<accession>A0A2N8PSB7</accession>
<dbReference type="InterPro" id="IPR029068">
    <property type="entry name" value="Glyas_Bleomycin-R_OHBP_Dase"/>
</dbReference>
<dbReference type="Proteomes" id="UP000288388">
    <property type="component" value="Unassembled WGS sequence"/>
</dbReference>
<gene>
    <name evidence="4" type="ORF">EK398_21880</name>
    <name evidence="2" type="ORF">P7D43_16405</name>
    <name evidence="3" type="ORF">P7D79_19200</name>
</gene>
<dbReference type="Pfam" id="PF12681">
    <property type="entry name" value="Glyoxalase_2"/>
    <property type="match status" value="1"/>
</dbReference>
<evidence type="ECO:0000313" key="5">
    <source>
        <dbReference type="Proteomes" id="UP000288388"/>
    </source>
</evidence>
<evidence type="ECO:0000313" key="7">
    <source>
        <dbReference type="Proteomes" id="UP001264335"/>
    </source>
</evidence>
<comment type="caution">
    <text evidence="2">The sequence shown here is derived from an EMBL/GenBank/DDBJ whole genome shotgun (WGS) entry which is preliminary data.</text>
</comment>
<proteinExistence type="predicted"/>
<dbReference type="EMBL" id="JARPWH010000072">
    <property type="protein sequence ID" value="MDT2403949.1"/>
    <property type="molecule type" value="Genomic_DNA"/>
</dbReference>
<reference evidence="4 5" key="1">
    <citation type="submission" date="2018-12" db="EMBL/GenBank/DDBJ databases">
        <title>A novel vanA-carrying plasmid in a clinical isolate of Enterococcus avium.</title>
        <authorList>
            <person name="Bernasconi O.J."/>
            <person name="Luzzaro F."/>
            <person name="Endimiani A."/>
        </authorList>
    </citation>
    <scope>NUCLEOTIDE SEQUENCE [LARGE SCALE GENOMIC DNA]</scope>
    <source>
        <strain evidence="4 5">LC0559/18</strain>
    </source>
</reference>
<name>A0A2N8PSB7_ENTAV</name>
<dbReference type="SUPFAM" id="SSF54593">
    <property type="entry name" value="Glyoxalase/Bleomycin resistance protein/Dihydroxybiphenyl dioxygenase"/>
    <property type="match status" value="1"/>
</dbReference>
<dbReference type="Gene3D" id="3.10.180.10">
    <property type="entry name" value="2,3-Dihydroxybiphenyl 1,2-Dioxygenase, domain 1"/>
    <property type="match status" value="1"/>
</dbReference>